<dbReference type="RefSeq" id="WP_073587669.1">
    <property type="nucleotide sequence ID" value="NZ_FRFD01000003.1"/>
</dbReference>
<dbReference type="InterPro" id="IPR014710">
    <property type="entry name" value="RmlC-like_jellyroll"/>
</dbReference>
<sequence length="375" mass="43515">MKILVTGSGGFLGKNLIANIAAQSAEHVIYTYDKSNDLEDLKAYTKECDFVYHFAAVHRPTREEEFLKVNYEFFHTLLALLRENGNKCPVLYTSSIQAVQNTEYAKSKRMAEEALREHERLNDSKVFIYRLTNTFGKWAKPCAYSVVATFCYNIARERDIELHNPDTFMRFYYVDDVTDSFLRHLEEEILPDADGYYRLTDEYCYTVTLKELADTIRNFKKARENNYIPDMKTPFTKKLYSTYLSYLPLEELRIPLLSHRDDRGSFTEILKTEDRGQISLNITKPGIKKGEHYHNTKCEKFLVISGTALLQLRRVGSKEITEYFLSGDELCILEVPPGFTHNLINMGESDLYTLIWANEVFDPAHPDTYHCPVSL</sequence>
<dbReference type="InterPro" id="IPR011051">
    <property type="entry name" value="RmlC_Cupin_sf"/>
</dbReference>
<dbReference type="Gene3D" id="2.60.120.10">
    <property type="entry name" value="Jelly Rolls"/>
    <property type="match status" value="1"/>
</dbReference>
<dbReference type="PANTHER" id="PTHR43245:SF55">
    <property type="entry name" value="NAD(P)-BINDING DOMAIN-CONTAINING PROTEIN"/>
    <property type="match status" value="1"/>
</dbReference>
<dbReference type="PANTHER" id="PTHR43245">
    <property type="entry name" value="BIFUNCTIONAL POLYMYXIN RESISTANCE PROTEIN ARNA"/>
    <property type="match status" value="1"/>
</dbReference>
<dbReference type="InterPro" id="IPR050177">
    <property type="entry name" value="Lipid_A_modif_metabolic_enz"/>
</dbReference>
<evidence type="ECO:0000259" key="1">
    <source>
        <dbReference type="Pfam" id="PF01370"/>
    </source>
</evidence>
<name>A0A1M7Y1I7_9FIRM</name>
<evidence type="ECO:0000313" key="4">
    <source>
        <dbReference type="Proteomes" id="UP000184612"/>
    </source>
</evidence>
<dbReference type="Gene3D" id="3.40.50.720">
    <property type="entry name" value="NAD(P)-binding Rossmann-like Domain"/>
    <property type="match status" value="1"/>
</dbReference>
<dbReference type="EMBL" id="FRFD01000003">
    <property type="protein sequence ID" value="SHO45683.1"/>
    <property type="molecule type" value="Genomic_DNA"/>
</dbReference>
<dbReference type="Proteomes" id="UP000184612">
    <property type="component" value="Unassembled WGS sequence"/>
</dbReference>
<protein>
    <submittedName>
        <fullName evidence="3">UDP-2-acetamido-2,6-beta-L-arabino-hexul-4-ose reductase</fullName>
    </submittedName>
</protein>
<proteinExistence type="predicted"/>
<organism evidence="3 4">
    <name type="scientific">Anaerocolumna xylanovorans DSM 12503</name>
    <dbReference type="NCBI Taxonomy" id="1121345"/>
    <lineage>
        <taxon>Bacteria</taxon>
        <taxon>Bacillati</taxon>
        <taxon>Bacillota</taxon>
        <taxon>Clostridia</taxon>
        <taxon>Lachnospirales</taxon>
        <taxon>Lachnospiraceae</taxon>
        <taxon>Anaerocolumna</taxon>
    </lineage>
</organism>
<gene>
    <name evidence="3" type="ORF">SAMN02745217_01034</name>
</gene>
<dbReference type="SUPFAM" id="SSF51735">
    <property type="entry name" value="NAD(P)-binding Rossmann-fold domains"/>
    <property type="match status" value="1"/>
</dbReference>
<dbReference type="InterPro" id="IPR036291">
    <property type="entry name" value="NAD(P)-bd_dom_sf"/>
</dbReference>
<evidence type="ECO:0000259" key="2">
    <source>
        <dbReference type="Pfam" id="PF14667"/>
    </source>
</evidence>
<evidence type="ECO:0000313" key="3">
    <source>
        <dbReference type="EMBL" id="SHO45683.1"/>
    </source>
</evidence>
<keyword evidence="4" id="KW-1185">Reference proteome</keyword>
<dbReference type="InterPro" id="IPR001509">
    <property type="entry name" value="Epimerase_deHydtase"/>
</dbReference>
<accession>A0A1M7Y1I7</accession>
<feature type="domain" description="NAD-dependent epimerase/dehydratase" evidence="1">
    <location>
        <begin position="3"/>
        <end position="187"/>
    </location>
</feature>
<dbReference type="Pfam" id="PF01370">
    <property type="entry name" value="Epimerase"/>
    <property type="match status" value="1"/>
</dbReference>
<dbReference type="InterPro" id="IPR029303">
    <property type="entry name" value="CapF_C"/>
</dbReference>
<dbReference type="CDD" id="cd07007">
    <property type="entry name" value="cupin_CapF-like_C"/>
    <property type="match status" value="1"/>
</dbReference>
<dbReference type="STRING" id="1121345.SAMN02745217_01034"/>
<feature type="domain" description="Capsular polysaccharide assembling protein CapF C-terminal" evidence="2">
    <location>
        <begin position="259"/>
        <end position="369"/>
    </location>
</feature>
<dbReference type="Pfam" id="PF14667">
    <property type="entry name" value="Polysacc_synt_C"/>
    <property type="match status" value="1"/>
</dbReference>
<dbReference type="AlphaFoldDB" id="A0A1M7Y1I7"/>
<dbReference type="SUPFAM" id="SSF51182">
    <property type="entry name" value="RmlC-like cupins"/>
    <property type="match status" value="1"/>
</dbReference>
<reference evidence="3 4" key="1">
    <citation type="submission" date="2016-12" db="EMBL/GenBank/DDBJ databases">
        <authorList>
            <person name="Song W.-J."/>
            <person name="Kurnit D.M."/>
        </authorList>
    </citation>
    <scope>NUCLEOTIDE SEQUENCE [LARGE SCALE GENOMIC DNA]</scope>
    <source>
        <strain evidence="3 4">DSM 12503</strain>
    </source>
</reference>
<dbReference type="OrthoDB" id="9801056at2"/>